<gene>
    <name evidence="1" type="ORF">NDK47_19855</name>
</gene>
<organism evidence="1 2">
    <name type="scientific">Brevibacillus ruminantium</name>
    <dbReference type="NCBI Taxonomy" id="2950604"/>
    <lineage>
        <taxon>Bacteria</taxon>
        <taxon>Bacillati</taxon>
        <taxon>Bacillota</taxon>
        <taxon>Bacilli</taxon>
        <taxon>Bacillales</taxon>
        <taxon>Paenibacillaceae</taxon>
        <taxon>Brevibacillus</taxon>
    </lineage>
</organism>
<keyword evidence="2" id="KW-1185">Reference proteome</keyword>
<protein>
    <submittedName>
        <fullName evidence="1">Nucleotidyltransferase domain-containing protein</fullName>
    </submittedName>
</protein>
<dbReference type="PANTHER" id="PTHR34817:SF2">
    <property type="entry name" value="NUCLEOTIDYLTRANSFERASE"/>
    <property type="match status" value="1"/>
</dbReference>
<dbReference type="Pfam" id="PF10127">
    <property type="entry name" value="RlaP"/>
    <property type="match status" value="1"/>
</dbReference>
<evidence type="ECO:0000313" key="2">
    <source>
        <dbReference type="Proteomes" id="UP001056500"/>
    </source>
</evidence>
<dbReference type="Proteomes" id="UP001056500">
    <property type="component" value="Chromosome"/>
</dbReference>
<dbReference type="RefSeq" id="WP_251871503.1">
    <property type="nucleotide sequence ID" value="NZ_CP098755.1"/>
</dbReference>
<accession>A0ABY4WBV7</accession>
<reference evidence="1" key="1">
    <citation type="submission" date="2022-06" db="EMBL/GenBank/DDBJ databases">
        <title>Genome sequencing of Brevibacillus sp. BB3-R1.</title>
        <authorList>
            <person name="Heo J."/>
            <person name="Lee D."/>
            <person name="Won M."/>
            <person name="Han B.-H."/>
            <person name="Hong S.-B."/>
            <person name="Kwon S.-W."/>
        </authorList>
    </citation>
    <scope>NUCLEOTIDE SEQUENCE</scope>
    <source>
        <strain evidence="1">BB3-R1</strain>
    </source>
</reference>
<sequence>MKESIQKELMRMEREQNIKVLLAVESGSRAWGFPSQDSDYDVRFVYICHPEWYLSIDDKRDVIEVPINDLLDMSGWDIRKTLKLFRKSNPPLLEWLISDTVYYSAYGFKDDMVKLRDRVFSPKASLHHYLSMAKGNFRDYLQGEEVRIKKYFYVLRPLLACMWIKKYNTSPPLLFQDLIFDLIVEPDLKREIEELLTRKMSGEELKMEKRNDILHRFIEEQFDDITQYARSCTSLRTDPTAELDELYRKYLKIVWG</sequence>
<name>A0ABY4WBV7_9BACL</name>
<dbReference type="InterPro" id="IPR018775">
    <property type="entry name" value="RlaP"/>
</dbReference>
<proteinExistence type="predicted"/>
<evidence type="ECO:0000313" key="1">
    <source>
        <dbReference type="EMBL" id="USG64389.1"/>
    </source>
</evidence>
<dbReference type="PANTHER" id="PTHR34817">
    <property type="entry name" value="NUCLEOTIDYLTRANSFERASE"/>
    <property type="match status" value="1"/>
</dbReference>
<dbReference type="EMBL" id="CP098755">
    <property type="protein sequence ID" value="USG64389.1"/>
    <property type="molecule type" value="Genomic_DNA"/>
</dbReference>